<organism evidence="2 3">
    <name type="scientific">candidate division WWE3 bacterium</name>
    <dbReference type="NCBI Taxonomy" id="2053526"/>
    <lineage>
        <taxon>Bacteria</taxon>
        <taxon>Katanobacteria</taxon>
    </lineage>
</organism>
<comment type="caution">
    <text evidence="2">The sequence shown here is derived from an EMBL/GenBank/DDBJ whole genome shotgun (WGS) entry which is preliminary data.</text>
</comment>
<dbReference type="InterPro" id="IPR001296">
    <property type="entry name" value="Glyco_trans_1"/>
</dbReference>
<gene>
    <name evidence="2" type="ORF">C4561_03160</name>
</gene>
<dbReference type="Proteomes" id="UP000265540">
    <property type="component" value="Unassembled WGS sequence"/>
</dbReference>
<evidence type="ECO:0000313" key="3">
    <source>
        <dbReference type="Proteomes" id="UP000265540"/>
    </source>
</evidence>
<sequence>MKKPKIALAHEFLVQYGGAEKTLEAIAEIYPEAPIFTAKYTPESMPDVIKKRKVISPKSGFINRAAKYFFTFMMAPVFESFDFSGYDIIISDGNTWNKGILTKPDQLHITYIHTPPRFLYHYSTESTKRDRWYFKLFFSYIDNLLRIWDFVAAQRPDFILTNSVETQKRIQKFYRRAATVIYPPVETDVKVASEKENMEKPYYVAVGRLIKYKNFDLLIEAFSMLDMSLVIIGDGNYAKNLKKIAGNNVVFKGRVSDIEKHRLIANSLGLINPVKDEDFGIVPIEAMAHGVPVLAHYSGGHKETIVENVNGMFFYDLTVEDLVDKMKKFDNAVRNGYFNREKILSEVHKYSKERFKSAFKKFVEDKWESFSSAGITRSTHHNK</sequence>
<reference evidence="2 3" key="1">
    <citation type="journal article" date="2017" name="ISME J.">
        <title>Energy and carbon metabolisms in a deep terrestrial subsurface fluid microbial community.</title>
        <authorList>
            <person name="Momper L."/>
            <person name="Jungbluth S.P."/>
            <person name="Lee M.D."/>
            <person name="Amend J.P."/>
        </authorList>
    </citation>
    <scope>NUCLEOTIDE SEQUENCE [LARGE SCALE GENOMIC DNA]</scope>
    <source>
        <strain evidence="2">SURF_46</strain>
    </source>
</reference>
<dbReference type="AlphaFoldDB" id="A0A3A4ZJV4"/>
<dbReference type="PANTHER" id="PTHR45947">
    <property type="entry name" value="SULFOQUINOVOSYL TRANSFERASE SQD2"/>
    <property type="match status" value="1"/>
</dbReference>
<dbReference type="SUPFAM" id="SSF53756">
    <property type="entry name" value="UDP-Glycosyltransferase/glycogen phosphorylase"/>
    <property type="match status" value="1"/>
</dbReference>
<dbReference type="Gene3D" id="3.40.50.2000">
    <property type="entry name" value="Glycogen Phosphorylase B"/>
    <property type="match status" value="2"/>
</dbReference>
<feature type="domain" description="Glycosyl transferase family 1" evidence="1">
    <location>
        <begin position="192"/>
        <end position="329"/>
    </location>
</feature>
<evidence type="ECO:0000259" key="1">
    <source>
        <dbReference type="Pfam" id="PF00534"/>
    </source>
</evidence>
<protein>
    <submittedName>
        <fullName evidence="2">Glycosyltransferase family 4 protein</fullName>
    </submittedName>
</protein>
<name>A0A3A4ZJV4_UNCKA</name>
<dbReference type="InterPro" id="IPR050194">
    <property type="entry name" value="Glycosyltransferase_grp1"/>
</dbReference>
<proteinExistence type="predicted"/>
<evidence type="ECO:0000313" key="2">
    <source>
        <dbReference type="EMBL" id="RJR27137.1"/>
    </source>
</evidence>
<dbReference type="PANTHER" id="PTHR45947:SF3">
    <property type="entry name" value="SULFOQUINOVOSYL TRANSFERASE SQD2"/>
    <property type="match status" value="1"/>
</dbReference>
<dbReference type="Pfam" id="PF00534">
    <property type="entry name" value="Glycos_transf_1"/>
    <property type="match status" value="1"/>
</dbReference>
<dbReference type="EMBL" id="QZJF01000016">
    <property type="protein sequence ID" value="RJR27137.1"/>
    <property type="molecule type" value="Genomic_DNA"/>
</dbReference>
<dbReference type="GO" id="GO:0016757">
    <property type="term" value="F:glycosyltransferase activity"/>
    <property type="evidence" value="ECO:0007669"/>
    <property type="project" value="InterPro"/>
</dbReference>
<keyword evidence="2" id="KW-0808">Transferase</keyword>
<accession>A0A3A4ZJV4</accession>